<evidence type="ECO:0000313" key="6">
    <source>
        <dbReference type="RefSeq" id="XP_023933604.1"/>
    </source>
</evidence>
<dbReference type="AlphaFoldDB" id="A0A2R2MTN7"/>
<proteinExistence type="predicted"/>
<dbReference type="InterPro" id="IPR049883">
    <property type="entry name" value="NOTCH1_EGF-like"/>
</dbReference>
<dbReference type="SMART" id="SM00179">
    <property type="entry name" value="EGF_CA"/>
    <property type="match status" value="1"/>
</dbReference>
<dbReference type="InterPro" id="IPR001881">
    <property type="entry name" value="EGF-like_Ca-bd_dom"/>
</dbReference>
<dbReference type="InterPro" id="IPR018097">
    <property type="entry name" value="EGF_Ca-bd_CS"/>
</dbReference>
<evidence type="ECO:0000313" key="5">
    <source>
        <dbReference type="Proteomes" id="UP000085678"/>
    </source>
</evidence>
<keyword evidence="1" id="KW-0245">EGF-like domain</keyword>
<evidence type="ECO:0000256" key="2">
    <source>
        <dbReference type="ARBA" id="ARBA00023157"/>
    </source>
</evidence>
<evidence type="ECO:0000259" key="4">
    <source>
        <dbReference type="SMART" id="SM00181"/>
    </source>
</evidence>
<feature type="domain" description="EGF-like" evidence="4">
    <location>
        <begin position="96"/>
        <end position="139"/>
    </location>
</feature>
<accession>A0A2R2MTN7</accession>
<dbReference type="STRING" id="7574.A0A2R2MTN7"/>
<dbReference type="InterPro" id="IPR000742">
    <property type="entry name" value="EGF"/>
</dbReference>
<dbReference type="GO" id="GO:0005509">
    <property type="term" value="F:calcium ion binding"/>
    <property type="evidence" value="ECO:0007669"/>
    <property type="project" value="InterPro"/>
</dbReference>
<dbReference type="Gene3D" id="2.10.25.10">
    <property type="entry name" value="Laminin"/>
    <property type="match status" value="2"/>
</dbReference>
<dbReference type="Pfam" id="PF07645">
    <property type="entry name" value="EGF_CA"/>
    <property type="match status" value="1"/>
</dbReference>
<dbReference type="KEGG" id="lak:106151375"/>
<dbReference type="Proteomes" id="UP000085678">
    <property type="component" value="Unplaced"/>
</dbReference>
<dbReference type="PROSITE" id="PS01187">
    <property type="entry name" value="EGF_CA"/>
    <property type="match status" value="1"/>
</dbReference>
<protein>
    <submittedName>
        <fullName evidence="6">Uromodulin-like</fullName>
    </submittedName>
</protein>
<dbReference type="GeneID" id="106151375"/>
<feature type="domain" description="EGF-like" evidence="4">
    <location>
        <begin position="46"/>
        <end position="92"/>
    </location>
</feature>
<evidence type="ECO:0000256" key="1">
    <source>
        <dbReference type="ARBA" id="ARBA00022536"/>
    </source>
</evidence>
<sequence length="145" mass="15870">MCSGCNGKGTCDFNTILEDMSDVYKVVKCDCFTGYGGDHCSTLIDWCAAFDQCPEQTTCTTLPPELNNEANHTYFTCSACPAGYEQRGSKCIDVDECAREDTNNCTRNTSVCVNLVGSYYCNCTAAGFRNDANDPYTCQDPTDLK</sequence>
<dbReference type="OrthoDB" id="41109at2759"/>
<dbReference type="InParanoid" id="A0A2R2MTN7"/>
<evidence type="ECO:0000259" key="3">
    <source>
        <dbReference type="SMART" id="SM00179"/>
    </source>
</evidence>
<dbReference type="SMART" id="SM00181">
    <property type="entry name" value="EGF"/>
    <property type="match status" value="3"/>
</dbReference>
<feature type="domain" description="EGF-like calcium-binding" evidence="3">
    <location>
        <begin position="93"/>
        <end position="139"/>
    </location>
</feature>
<name>A0A2R2MTN7_LINAN</name>
<reference evidence="6" key="1">
    <citation type="submission" date="2025-08" db="UniProtKB">
        <authorList>
            <consortium name="RefSeq"/>
        </authorList>
    </citation>
    <scope>IDENTIFICATION</scope>
    <source>
        <tissue evidence="6">Gonads</tissue>
    </source>
</reference>
<dbReference type="SUPFAM" id="SSF57196">
    <property type="entry name" value="EGF/Laminin"/>
    <property type="match status" value="1"/>
</dbReference>
<gene>
    <name evidence="6" type="primary">LOC106151375</name>
</gene>
<keyword evidence="2" id="KW-1015">Disulfide bond</keyword>
<organism evidence="5 6">
    <name type="scientific">Lingula anatina</name>
    <name type="common">Brachiopod</name>
    <name type="synonym">Lingula unguis</name>
    <dbReference type="NCBI Taxonomy" id="7574"/>
    <lineage>
        <taxon>Eukaryota</taxon>
        <taxon>Metazoa</taxon>
        <taxon>Spiralia</taxon>
        <taxon>Lophotrochozoa</taxon>
        <taxon>Brachiopoda</taxon>
        <taxon>Linguliformea</taxon>
        <taxon>Lingulata</taxon>
        <taxon>Lingulida</taxon>
        <taxon>Linguloidea</taxon>
        <taxon>Lingulidae</taxon>
        <taxon>Lingula</taxon>
    </lineage>
</organism>
<feature type="domain" description="EGF-like" evidence="4">
    <location>
        <begin position="1"/>
        <end position="41"/>
    </location>
</feature>
<keyword evidence="5" id="KW-1185">Reference proteome</keyword>
<dbReference type="RefSeq" id="XP_023933604.1">
    <property type="nucleotide sequence ID" value="XM_024077836.1"/>
</dbReference>